<keyword evidence="7" id="KW-0560">Oxidoreductase</keyword>
<keyword evidence="4" id="KW-0500">Molybdenum</keyword>
<keyword evidence="3" id="KW-0004">4Fe-4S</keyword>
<dbReference type="STRING" id="366522.GCA_001548055_02496"/>
<comment type="cofactor">
    <cofactor evidence="1">
        <name>Mo-bis(molybdopterin guanine dinucleotide)</name>
        <dbReference type="ChEBI" id="CHEBI:60539"/>
    </cofactor>
</comment>
<protein>
    <submittedName>
        <fullName evidence="11">Thiosulfate reductase PhsA</fullName>
    </submittedName>
</protein>
<dbReference type="Pfam" id="PF01568">
    <property type="entry name" value="Molydop_binding"/>
    <property type="match status" value="1"/>
</dbReference>
<evidence type="ECO:0000256" key="6">
    <source>
        <dbReference type="ARBA" id="ARBA00022729"/>
    </source>
</evidence>
<dbReference type="SUPFAM" id="SSF50692">
    <property type="entry name" value="ADC-like"/>
    <property type="match status" value="1"/>
</dbReference>
<accession>A0A2D3WC77</accession>
<organism evidence="11 12">
    <name type="scientific">Sulfurospirillum cavolei</name>
    <dbReference type="NCBI Taxonomy" id="366522"/>
    <lineage>
        <taxon>Bacteria</taxon>
        <taxon>Pseudomonadati</taxon>
        <taxon>Campylobacterota</taxon>
        <taxon>Epsilonproteobacteria</taxon>
        <taxon>Campylobacterales</taxon>
        <taxon>Sulfurospirillaceae</taxon>
        <taxon>Sulfurospirillum</taxon>
    </lineage>
</organism>
<dbReference type="EMBL" id="DLUG01000202">
    <property type="protein sequence ID" value="DAB35896.1"/>
    <property type="molecule type" value="Genomic_DNA"/>
</dbReference>
<reference evidence="11 12" key="1">
    <citation type="journal article" date="2017" name="Front. Microbiol.">
        <title>Comparative Genomic Analysis of the Class Epsilonproteobacteria and Proposed Reclassification to Epsilonbacteraeota (phyl. nov.).</title>
        <authorList>
            <person name="Waite D.W."/>
            <person name="Vanwonterghem I."/>
            <person name="Rinke C."/>
            <person name="Parks D.H."/>
            <person name="Zhang Y."/>
            <person name="Takai K."/>
            <person name="Sievert S.M."/>
            <person name="Simon J."/>
            <person name="Campbell B.J."/>
            <person name="Hanson T.E."/>
            <person name="Woyke T."/>
            <person name="Klotz M.G."/>
            <person name="Hugenholtz P."/>
        </authorList>
    </citation>
    <scope>NUCLEOTIDE SEQUENCE [LARGE SCALE GENOMIC DNA]</scope>
    <source>
        <strain evidence="11">UBA11420</strain>
    </source>
</reference>
<keyword evidence="8" id="KW-0408">Iron</keyword>
<dbReference type="GO" id="GO:0051539">
    <property type="term" value="F:4 iron, 4 sulfur cluster binding"/>
    <property type="evidence" value="ECO:0007669"/>
    <property type="project" value="UniProtKB-KW"/>
</dbReference>
<evidence type="ECO:0000256" key="8">
    <source>
        <dbReference type="ARBA" id="ARBA00023004"/>
    </source>
</evidence>
<dbReference type="InterPro" id="IPR009010">
    <property type="entry name" value="Asp_de-COase-like_dom_sf"/>
</dbReference>
<dbReference type="Gene3D" id="3.40.50.740">
    <property type="match status" value="1"/>
</dbReference>
<dbReference type="PANTHER" id="PTHR43742:SF9">
    <property type="entry name" value="TETRATHIONATE REDUCTASE SUBUNIT A"/>
    <property type="match status" value="1"/>
</dbReference>
<dbReference type="PROSITE" id="PS00551">
    <property type="entry name" value="MOLYBDOPTERIN_PROK_1"/>
    <property type="match status" value="1"/>
</dbReference>
<dbReference type="GO" id="GO:0046872">
    <property type="term" value="F:metal ion binding"/>
    <property type="evidence" value="ECO:0007669"/>
    <property type="project" value="UniProtKB-KW"/>
</dbReference>
<comment type="caution">
    <text evidence="11">The sequence shown here is derived from an EMBL/GenBank/DDBJ whole genome shotgun (WGS) entry which is preliminary data.</text>
</comment>
<dbReference type="InterPro" id="IPR006963">
    <property type="entry name" value="Mopterin_OxRdtase_4Fe-4S_dom"/>
</dbReference>
<dbReference type="GO" id="GO:0016491">
    <property type="term" value="F:oxidoreductase activity"/>
    <property type="evidence" value="ECO:0007669"/>
    <property type="project" value="UniProtKB-KW"/>
</dbReference>
<dbReference type="InterPro" id="IPR050612">
    <property type="entry name" value="Prok_Mopterin_Oxidored"/>
</dbReference>
<dbReference type="GO" id="GO:0043546">
    <property type="term" value="F:molybdopterin cofactor binding"/>
    <property type="evidence" value="ECO:0007669"/>
    <property type="project" value="InterPro"/>
</dbReference>
<dbReference type="InterPro" id="IPR006657">
    <property type="entry name" value="MoPterin_dinucl-bd_dom"/>
</dbReference>
<evidence type="ECO:0000259" key="10">
    <source>
        <dbReference type="PROSITE" id="PS51669"/>
    </source>
</evidence>
<evidence type="ECO:0000313" key="12">
    <source>
        <dbReference type="Proteomes" id="UP000231638"/>
    </source>
</evidence>
<comment type="similarity">
    <text evidence="2">Belongs to the prokaryotic molybdopterin-containing oxidoreductase family.</text>
</comment>
<keyword evidence="9" id="KW-0411">Iron-sulfur</keyword>
<dbReference type="Proteomes" id="UP000231638">
    <property type="component" value="Unassembled WGS sequence"/>
</dbReference>
<dbReference type="Pfam" id="PF04879">
    <property type="entry name" value="Molybdop_Fe4S4"/>
    <property type="match status" value="1"/>
</dbReference>
<dbReference type="PROSITE" id="PS51669">
    <property type="entry name" value="4FE4S_MOW_BIS_MGD"/>
    <property type="match status" value="1"/>
</dbReference>
<dbReference type="SMART" id="SM00926">
    <property type="entry name" value="Molybdop_Fe4S4"/>
    <property type="match status" value="1"/>
</dbReference>
<dbReference type="SUPFAM" id="SSF53706">
    <property type="entry name" value="Formate dehydrogenase/DMSO reductase, domains 1-3"/>
    <property type="match status" value="1"/>
</dbReference>
<feature type="non-terminal residue" evidence="11">
    <location>
        <position position="702"/>
    </location>
</feature>
<dbReference type="Gene3D" id="2.40.40.20">
    <property type="match status" value="1"/>
</dbReference>
<dbReference type="InterPro" id="IPR006656">
    <property type="entry name" value="Mopterin_OxRdtase"/>
</dbReference>
<name>A0A2D3WC77_9BACT</name>
<keyword evidence="5" id="KW-0479">Metal-binding</keyword>
<evidence type="ECO:0000256" key="2">
    <source>
        <dbReference type="ARBA" id="ARBA00010312"/>
    </source>
</evidence>
<dbReference type="NCBIfam" id="NF012032">
    <property type="entry name" value="PRK15488.1"/>
    <property type="match status" value="1"/>
</dbReference>
<evidence type="ECO:0000256" key="3">
    <source>
        <dbReference type="ARBA" id="ARBA00022485"/>
    </source>
</evidence>
<dbReference type="Gene3D" id="3.40.228.10">
    <property type="entry name" value="Dimethylsulfoxide Reductase, domain 2"/>
    <property type="match status" value="1"/>
</dbReference>
<feature type="domain" description="4Fe-4S Mo/W bis-MGD-type" evidence="10">
    <location>
        <begin position="36"/>
        <end position="92"/>
    </location>
</feature>
<evidence type="ECO:0000313" key="11">
    <source>
        <dbReference type="EMBL" id="DAB35896.1"/>
    </source>
</evidence>
<dbReference type="InterPro" id="IPR006655">
    <property type="entry name" value="Mopterin_OxRdtase_prok_CS"/>
</dbReference>
<dbReference type="InterPro" id="IPR027467">
    <property type="entry name" value="MopterinOxRdtase_cofactor_BS"/>
</dbReference>
<dbReference type="PANTHER" id="PTHR43742">
    <property type="entry name" value="TRIMETHYLAMINE-N-OXIDE REDUCTASE"/>
    <property type="match status" value="1"/>
</dbReference>
<evidence type="ECO:0000256" key="9">
    <source>
        <dbReference type="ARBA" id="ARBA00023014"/>
    </source>
</evidence>
<dbReference type="Pfam" id="PF00384">
    <property type="entry name" value="Molybdopterin"/>
    <property type="match status" value="1"/>
</dbReference>
<sequence length="702" mass="79543">MIESYARRRFLQFSTAALSMQGSLRAWEPSILKGEDKWVRSVCEMCSSRCAIEVRVVDQKPVWLQGNAFDARIHSSICARGLSGVSQLYDQDRLRTPLMRVGRRGENRWREASWDEALSFVASSMQRLKQNYGAQSMLFSSKTGESFDLLSSFAANYGSPNTFSHWSSCPIAIESALEQTFGERAYRDFEHADYIVNFGHNLFEGLDIPLSKAMARFAANPSKKLIVLDPRFSIMAGKADEWYPIKAGQDLAFVLSLLHVWLRDAKYDHAFVRRYCIGLDALKASLKETTPQWQERYTGIDAKTIERLADEIYRAAPRCILDWGHKATTSPAEFQRTRAILIANVLMGNVEKKGGIYFAKTPEMLNALIQEPLFPLLQSPYPTPEVGIARIDGAGEERSAYRFVPKKHGVLNAIADAILTQQPYAIKGWFLTRHNPLVTVADPQKMRTAMASLDLIVVNDIYMSDTAMMADVVLPEATYLERDESIHLHHGLVPSYTMRNRALTPLHRTRSLHEIVRSLADALGFSHAYPWKTMQELRAYQAKGNSALLESLVKRGYVQATIPHLFLREEASARAFCERYAHVEPRHVLEMFERRRKTPSGKIELFCAHIEKAFEGYGVPCAVDMDVQQNYPYTLISGKSAIHTNGHTQNVPYLHALMSDNPLWMHPSTAKAHGLRQNDTCYIENEIGKEKVKVFLTEGIRP</sequence>
<gene>
    <name evidence="11" type="ORF">CFH80_07735</name>
</gene>
<dbReference type="PROSITE" id="PS00490">
    <property type="entry name" value="MOLYBDOPTERIN_PROK_2"/>
    <property type="match status" value="1"/>
</dbReference>
<dbReference type="Gene3D" id="2.20.25.90">
    <property type="entry name" value="ADC-like domains"/>
    <property type="match status" value="1"/>
</dbReference>
<evidence type="ECO:0000256" key="1">
    <source>
        <dbReference type="ARBA" id="ARBA00001942"/>
    </source>
</evidence>
<proteinExistence type="inferred from homology"/>
<evidence type="ECO:0000256" key="4">
    <source>
        <dbReference type="ARBA" id="ARBA00022505"/>
    </source>
</evidence>
<dbReference type="AlphaFoldDB" id="A0A2D3WC77"/>
<evidence type="ECO:0000256" key="7">
    <source>
        <dbReference type="ARBA" id="ARBA00023002"/>
    </source>
</evidence>
<evidence type="ECO:0000256" key="5">
    <source>
        <dbReference type="ARBA" id="ARBA00022723"/>
    </source>
</evidence>
<keyword evidence="6" id="KW-0732">Signal</keyword>